<accession>K9Y160</accession>
<dbReference type="SUPFAM" id="SSF52172">
    <property type="entry name" value="CheY-like"/>
    <property type="match status" value="1"/>
</dbReference>
<dbReference type="PROSITE" id="PS50110">
    <property type="entry name" value="RESPONSE_REGULATORY"/>
    <property type="match status" value="1"/>
</dbReference>
<dbReference type="PANTHER" id="PTHR44591:SF22">
    <property type="entry name" value="CHEY SUBFAMILY"/>
    <property type="match status" value="1"/>
</dbReference>
<gene>
    <name evidence="4" type="ordered locus">Sta7437_4660</name>
</gene>
<evidence type="ECO:0000313" key="4">
    <source>
        <dbReference type="EMBL" id="AFZ38116.1"/>
    </source>
</evidence>
<dbReference type="AlphaFoldDB" id="K9Y160"/>
<dbReference type="InterPro" id="IPR011006">
    <property type="entry name" value="CheY-like_superfamily"/>
</dbReference>
<dbReference type="Proteomes" id="UP000010473">
    <property type="component" value="Plasmid pSTA7437.01"/>
</dbReference>
<proteinExistence type="predicted"/>
<dbReference type="InterPro" id="IPR050595">
    <property type="entry name" value="Bact_response_regulator"/>
</dbReference>
<dbReference type="EMBL" id="CP003654">
    <property type="protein sequence ID" value="AFZ38116.1"/>
    <property type="molecule type" value="Genomic_DNA"/>
</dbReference>
<keyword evidence="5" id="KW-1185">Reference proteome</keyword>
<keyword evidence="1" id="KW-0597">Phosphoprotein</keyword>
<sequence>MVFTRSPLRTELLMLQLARKHILAIEVAKDIREIIKRSLGNTANWQVSSVNSIAEGLALIQTQQPDVILLEADLLARCDRHIWQQLQTTACNRSIPIIFMASRVRAMDRLQFQQLGAAKAIALPFDPQELVEAIVQLLK</sequence>
<evidence type="ECO:0000259" key="3">
    <source>
        <dbReference type="PROSITE" id="PS50110"/>
    </source>
</evidence>
<name>K9Y160_STAC7</name>
<geneLocation type="plasmid" evidence="4 5">
    <name>pSTA7437.01</name>
</geneLocation>
<protein>
    <submittedName>
        <fullName evidence="4">Response regulator receiver</fullName>
    </submittedName>
</protein>
<dbReference type="HOGENOM" id="CLU_000445_69_17_3"/>
<dbReference type="OrthoDB" id="582145at2"/>
<dbReference type="Gene3D" id="3.40.50.2300">
    <property type="match status" value="1"/>
</dbReference>
<organism evidence="4 5">
    <name type="scientific">Stanieria cyanosphaera (strain ATCC 29371 / PCC 7437)</name>
    <dbReference type="NCBI Taxonomy" id="111780"/>
    <lineage>
        <taxon>Bacteria</taxon>
        <taxon>Bacillati</taxon>
        <taxon>Cyanobacteriota</taxon>
        <taxon>Cyanophyceae</taxon>
        <taxon>Pleurocapsales</taxon>
        <taxon>Dermocarpellaceae</taxon>
        <taxon>Stanieria</taxon>
    </lineage>
</organism>
<feature type="domain" description="Response regulatory" evidence="3">
    <location>
        <begin position="21"/>
        <end position="138"/>
    </location>
</feature>
<dbReference type="GO" id="GO:0000160">
    <property type="term" value="P:phosphorelay signal transduction system"/>
    <property type="evidence" value="ECO:0007669"/>
    <property type="project" value="InterPro"/>
</dbReference>
<dbReference type="SMART" id="SM00448">
    <property type="entry name" value="REC"/>
    <property type="match status" value="1"/>
</dbReference>
<evidence type="ECO:0000256" key="1">
    <source>
        <dbReference type="ARBA" id="ARBA00022553"/>
    </source>
</evidence>
<evidence type="ECO:0000313" key="5">
    <source>
        <dbReference type="Proteomes" id="UP000010473"/>
    </source>
</evidence>
<dbReference type="Pfam" id="PF00072">
    <property type="entry name" value="Response_reg"/>
    <property type="match status" value="1"/>
</dbReference>
<evidence type="ECO:0000256" key="2">
    <source>
        <dbReference type="PROSITE-ProRule" id="PRU00169"/>
    </source>
</evidence>
<dbReference type="InterPro" id="IPR001789">
    <property type="entry name" value="Sig_transdc_resp-reg_receiver"/>
</dbReference>
<dbReference type="KEGG" id="scs:Sta7437_4660"/>
<comment type="caution">
    <text evidence="2">Lacks conserved residue(s) required for the propagation of feature annotation.</text>
</comment>
<dbReference type="PANTHER" id="PTHR44591">
    <property type="entry name" value="STRESS RESPONSE REGULATOR PROTEIN 1"/>
    <property type="match status" value="1"/>
</dbReference>
<keyword evidence="4" id="KW-0614">Plasmid</keyword>
<reference evidence="5" key="1">
    <citation type="journal article" date="2013" name="Proc. Natl. Acad. Sci. U.S.A.">
        <title>Improving the coverage of the cyanobacterial phylum using diversity-driven genome sequencing.</title>
        <authorList>
            <person name="Shih P.M."/>
            <person name="Wu D."/>
            <person name="Latifi A."/>
            <person name="Axen S.D."/>
            <person name="Fewer D.P."/>
            <person name="Talla E."/>
            <person name="Calteau A."/>
            <person name="Cai F."/>
            <person name="Tandeau de Marsac N."/>
            <person name="Rippka R."/>
            <person name="Herdman M."/>
            <person name="Sivonen K."/>
            <person name="Coursin T."/>
            <person name="Laurent T."/>
            <person name="Goodwin L."/>
            <person name="Nolan M."/>
            <person name="Davenport K.W."/>
            <person name="Han C.S."/>
            <person name="Rubin E.M."/>
            <person name="Eisen J.A."/>
            <person name="Woyke T."/>
            <person name="Gugger M."/>
            <person name="Kerfeld C.A."/>
        </authorList>
    </citation>
    <scope>NUCLEOTIDE SEQUENCE [LARGE SCALE GENOMIC DNA]</scope>
    <source>
        <strain evidence="5">ATCC 29371 / PCC 7437</strain>
        <plasmid evidence="5">Plasmid pSTA7437.01</plasmid>
    </source>
</reference>